<comment type="subcellular location">
    <subcellularLocation>
        <location evidence="1">Membrane</location>
        <topology evidence="1">Single-pass membrane protein</topology>
    </subcellularLocation>
</comment>
<feature type="chain" id="PRO_5038425706" description="Metalloprotease" evidence="5">
    <location>
        <begin position="24"/>
        <end position="258"/>
    </location>
</feature>
<evidence type="ECO:0000313" key="7">
    <source>
        <dbReference type="Proteomes" id="UP000583800"/>
    </source>
</evidence>
<dbReference type="Pfam" id="PF04228">
    <property type="entry name" value="Zn_peptidase"/>
    <property type="match status" value="1"/>
</dbReference>
<dbReference type="InterPro" id="IPR007343">
    <property type="entry name" value="Uncharacterised_pept_Zn_put"/>
</dbReference>
<protein>
    <recommendedName>
        <fullName evidence="8">Metalloprotease</fullName>
    </recommendedName>
</protein>
<organism evidence="6 7">
    <name type="scientific">Nonomuraea muscovyensis</name>
    <dbReference type="NCBI Taxonomy" id="1124761"/>
    <lineage>
        <taxon>Bacteria</taxon>
        <taxon>Bacillati</taxon>
        <taxon>Actinomycetota</taxon>
        <taxon>Actinomycetes</taxon>
        <taxon>Streptosporangiales</taxon>
        <taxon>Streptosporangiaceae</taxon>
        <taxon>Nonomuraea</taxon>
    </lineage>
</organism>
<comment type="caution">
    <text evidence="6">The sequence shown here is derived from an EMBL/GenBank/DDBJ whole genome shotgun (WGS) entry which is preliminary data.</text>
</comment>
<evidence type="ECO:0000313" key="6">
    <source>
        <dbReference type="EMBL" id="MBB6346729.1"/>
    </source>
</evidence>
<dbReference type="PANTHER" id="PTHR30168:SF0">
    <property type="entry name" value="INNER MEMBRANE PROTEIN"/>
    <property type="match status" value="1"/>
</dbReference>
<evidence type="ECO:0000256" key="5">
    <source>
        <dbReference type="SAM" id="SignalP"/>
    </source>
</evidence>
<accession>A0A7X0EYR9</accession>
<feature type="signal peptide" evidence="5">
    <location>
        <begin position="1"/>
        <end position="23"/>
    </location>
</feature>
<proteinExistence type="predicted"/>
<keyword evidence="4" id="KW-0472">Membrane</keyword>
<keyword evidence="2" id="KW-0812">Transmembrane</keyword>
<keyword evidence="5" id="KW-0732">Signal</keyword>
<dbReference type="PANTHER" id="PTHR30168">
    <property type="entry name" value="PUTATIVE MEMBRANE PROTEIN YPFJ"/>
    <property type="match status" value="1"/>
</dbReference>
<evidence type="ECO:0000256" key="1">
    <source>
        <dbReference type="ARBA" id="ARBA00004167"/>
    </source>
</evidence>
<gene>
    <name evidence="6" type="ORF">FHU36_003238</name>
</gene>
<evidence type="ECO:0000256" key="2">
    <source>
        <dbReference type="ARBA" id="ARBA00022692"/>
    </source>
</evidence>
<reference evidence="6 7" key="1">
    <citation type="submission" date="2020-08" db="EMBL/GenBank/DDBJ databases">
        <title>Sequencing the genomes of 1000 actinobacteria strains.</title>
        <authorList>
            <person name="Klenk H.-P."/>
        </authorList>
    </citation>
    <scope>NUCLEOTIDE SEQUENCE [LARGE SCALE GENOMIC DNA]</scope>
    <source>
        <strain evidence="6 7">DSM 45913</strain>
    </source>
</reference>
<dbReference type="Proteomes" id="UP000583800">
    <property type="component" value="Unassembled WGS sequence"/>
</dbReference>
<evidence type="ECO:0000256" key="4">
    <source>
        <dbReference type="ARBA" id="ARBA00023136"/>
    </source>
</evidence>
<sequence length="258" mass="29401">MRFTPLLAASALFFLLLSGTAHATAYPIKDPVLTKNKLYRTGELRPSDCRERDIEPDDVPAAKRYLTSVFNCLNAAWGAHFKRAGLPFAKARIGFITKPRRYCGDSWGKYTAGVYCPAERRFLIILDDDTLDDPSDLFLFQLAAHEYGHHVQNITGLDRAFDRYPYKGKSELNEQYRRNELQAECLAGVFIGSVWDSLDRTRDDWEQLLDISRRSGDEWTKARDHGKGRNIAAWLDKGFRTRTPGSCNTWTVPSSRVS</sequence>
<dbReference type="RefSeq" id="WP_185084456.1">
    <property type="nucleotide sequence ID" value="NZ_JACHJB010000001.1"/>
</dbReference>
<dbReference type="EMBL" id="JACHJB010000001">
    <property type="protein sequence ID" value="MBB6346729.1"/>
    <property type="molecule type" value="Genomic_DNA"/>
</dbReference>
<dbReference type="GO" id="GO:0016020">
    <property type="term" value="C:membrane"/>
    <property type="evidence" value="ECO:0007669"/>
    <property type="project" value="UniProtKB-SubCell"/>
</dbReference>
<dbReference type="AlphaFoldDB" id="A0A7X0EYR9"/>
<keyword evidence="7" id="KW-1185">Reference proteome</keyword>
<keyword evidence="3" id="KW-1133">Transmembrane helix</keyword>
<evidence type="ECO:0000256" key="3">
    <source>
        <dbReference type="ARBA" id="ARBA00022989"/>
    </source>
</evidence>
<name>A0A7X0EYR9_9ACTN</name>
<evidence type="ECO:0008006" key="8">
    <source>
        <dbReference type="Google" id="ProtNLM"/>
    </source>
</evidence>